<dbReference type="SUPFAM" id="SSF56672">
    <property type="entry name" value="DNA/RNA polymerases"/>
    <property type="match status" value="1"/>
</dbReference>
<dbReference type="InterPro" id="IPR013103">
    <property type="entry name" value="RVT_2"/>
</dbReference>
<dbReference type="GO" id="GO:0016853">
    <property type="term" value="F:isomerase activity"/>
    <property type="evidence" value="ECO:0007669"/>
    <property type="project" value="UniProtKB-KW"/>
</dbReference>
<evidence type="ECO:0000256" key="2">
    <source>
        <dbReference type="ARBA" id="ARBA00023235"/>
    </source>
</evidence>
<evidence type="ECO:0000256" key="1">
    <source>
        <dbReference type="ARBA" id="ARBA00008270"/>
    </source>
</evidence>
<feature type="region of interest" description="Disordered" evidence="3">
    <location>
        <begin position="631"/>
        <end position="665"/>
    </location>
</feature>
<proteinExistence type="inferred from homology"/>
<dbReference type="Pfam" id="PF14223">
    <property type="entry name" value="Retrotran_gag_2"/>
    <property type="match status" value="1"/>
</dbReference>
<gene>
    <name evidence="7" type="ORF">Tci_043041</name>
</gene>
<feature type="domain" description="GAG-pre-integrase" evidence="5">
    <location>
        <begin position="675"/>
        <end position="731"/>
    </location>
</feature>
<accession>A0A6L2MAN3</accession>
<dbReference type="Gene3D" id="3.10.310.10">
    <property type="entry name" value="Diaminopimelate Epimerase, Chain A, domain 1"/>
    <property type="match status" value="2"/>
</dbReference>
<comment type="similarity">
    <text evidence="1">Belongs to the PhzF family.</text>
</comment>
<evidence type="ECO:0000259" key="6">
    <source>
        <dbReference type="Pfam" id="PF25597"/>
    </source>
</evidence>
<evidence type="ECO:0000256" key="3">
    <source>
        <dbReference type="SAM" id="MobiDB-lite"/>
    </source>
</evidence>
<dbReference type="NCBIfam" id="TIGR00654">
    <property type="entry name" value="PhzF_family"/>
    <property type="match status" value="1"/>
</dbReference>
<dbReference type="Pfam" id="PF25597">
    <property type="entry name" value="SH3_retrovirus"/>
    <property type="match status" value="1"/>
</dbReference>
<dbReference type="Gene3D" id="3.30.420.10">
    <property type="entry name" value="Ribonuclease H-like superfamily/Ribonuclease H"/>
    <property type="match status" value="1"/>
</dbReference>
<dbReference type="Pfam" id="PF02567">
    <property type="entry name" value="PhzC-PhzF"/>
    <property type="match status" value="1"/>
</dbReference>
<reference evidence="7" key="1">
    <citation type="journal article" date="2019" name="Sci. Rep.">
        <title>Draft genome of Tanacetum cinerariifolium, the natural source of mosquito coil.</title>
        <authorList>
            <person name="Yamashiro T."/>
            <person name="Shiraishi A."/>
            <person name="Satake H."/>
            <person name="Nakayama K."/>
        </authorList>
    </citation>
    <scope>NUCLEOTIDE SEQUENCE</scope>
</reference>
<dbReference type="InterPro" id="IPR057670">
    <property type="entry name" value="SH3_retrovirus"/>
</dbReference>
<comment type="caution">
    <text evidence="7">The sequence shown here is derived from an EMBL/GenBank/DDBJ whole genome shotgun (WGS) entry which is preliminary data.</text>
</comment>
<organism evidence="7">
    <name type="scientific">Tanacetum cinerariifolium</name>
    <name type="common">Dalmatian daisy</name>
    <name type="synonym">Chrysanthemum cinerariifolium</name>
    <dbReference type="NCBI Taxonomy" id="118510"/>
    <lineage>
        <taxon>Eukaryota</taxon>
        <taxon>Viridiplantae</taxon>
        <taxon>Streptophyta</taxon>
        <taxon>Embryophyta</taxon>
        <taxon>Tracheophyta</taxon>
        <taxon>Spermatophyta</taxon>
        <taxon>Magnoliopsida</taxon>
        <taxon>eudicotyledons</taxon>
        <taxon>Gunneridae</taxon>
        <taxon>Pentapetalae</taxon>
        <taxon>asterids</taxon>
        <taxon>campanulids</taxon>
        <taxon>Asterales</taxon>
        <taxon>Asteraceae</taxon>
        <taxon>Asteroideae</taxon>
        <taxon>Anthemideae</taxon>
        <taxon>Anthemidinae</taxon>
        <taxon>Tanacetum</taxon>
    </lineage>
</organism>
<evidence type="ECO:0000313" key="7">
    <source>
        <dbReference type="EMBL" id="GEU71063.1"/>
    </source>
</evidence>
<feature type="domain" description="Retroviral polymerase SH3-like" evidence="6">
    <location>
        <begin position="856"/>
        <end position="921"/>
    </location>
</feature>
<dbReference type="Pfam" id="PF07727">
    <property type="entry name" value="RVT_2"/>
    <property type="match status" value="2"/>
</dbReference>
<sequence length="1264" mass="143568">MTKKLVKYSVIDAFTDTAFKGNPAAVCWLEGVDKDDKWLQSVAAEFNISETCYLTPVADHESENPRFGLRWFTPVAEVELCGHATLAASHFLYESGLGNSDTIEFSTLSGILTAKKVPDSKIKDSSNGDTQDSFYIELNFPVVPVSDYSDLKVSAISEILNGVSVVDVKKNGSDDLFVVLPSAKDIVDFKPQINKIKEAPTRGIIITALAPKGSGFDFYSRFFCPKYGIDEDPVCGSAHCALAAYWHEKLGKSDFVAYQASPRSGTLYVHLDEKNQRVLLRGVCLYRYMGWRYGVYTQRSLNTLTQIVVEGILVADELQIPSEVIHQRKYPQRVSSLEVCFSIELPAEDGGENPIMEQVMKRAKRDNDDYVCKGLILNGISDSLFDIYQNVETYKELWDTLEAKYMAEDASNFKHTLKHLKEELTLIELGSHLRIEESLRVQDSDKPKGNNVAGPSVVNMVEHNNFSREIHQRKYPQRVSSSEVVSLLNNQRVIDYLHPVLGYTANNQSKLFVIINGCLASSFAKLKKFKGVDFRRWQKNTHFILSSMSVVYVLTTPMPEDGCENPTVEQVRKRAKWDNDDYVCRGLIVNGMSDYLFDIYQNVETSKELWDTLEAKYMAEDASRVLRVQDSDKPKGNNVAGPSVANMVEHNNSSRYNDNKGKRKHHDTRLNIVSDNNGSAFMSTSKLNDSIIWHARLGHVHFKRMQDMSKDELIPIIDMDTKKCKTCMLNKITKKLFQNVKRETKVLELIHNDLCDLHATPSLRNKKYFVTFIDDASRFCYVYLLHSKDETLDKFKVFKTEVELQQESLIKRFRTGRGGEYMDTLYFQVPNKRNMTTPYELWTKKKPNLNYLRVCCRAAVRLTDPKLKSLGERVIECIFVGHAEHSKPFRFYVIEPNDSVAINSIIESRDDIFNEHRFSSVPRPSQRSLVKGTEDSGGSVVSERVTDEIIFKRKLKVDGTVEKFKARLVIQGFKQKSIDYFDTYAPVARINTIRLLIAMTSIHNLIIHQMDVKTAFLNGELEEKVYMNQPLGFIMPDNENKVCKLIKPLYGLKQAPKQWHQNFDEVVLSNGYLLNQADKFQVDLTKEFLSSRFSMKDMREADVIIGIRIKHESKGIAISQSHYIEKVLKKFNYCDCTLVSTPLDTCEKLMPNRVLEGYTDASWISNTKDNSSTSGWVFLLGGGAISWASKKQTCITGSTMEFKFVGLAAAGKEAEWLKNLLLEIPLWVKPMAPISINCDSAATLAKAYSQMYSNGLKGSILRTP</sequence>
<feature type="domain" description="Reverse transcriptase Ty1/copia-type" evidence="4">
    <location>
        <begin position="1075"/>
        <end position="1143"/>
    </location>
</feature>
<dbReference type="InterPro" id="IPR025724">
    <property type="entry name" value="GAG-pre-integrase_dom"/>
</dbReference>
<keyword evidence="2" id="KW-0413">Isomerase</keyword>
<dbReference type="CDD" id="cd09272">
    <property type="entry name" value="RNase_HI_RT_Ty1"/>
    <property type="match status" value="1"/>
</dbReference>
<name>A0A6L2MAN3_TANCI</name>
<dbReference type="EMBL" id="BKCJ010006234">
    <property type="protein sequence ID" value="GEU71063.1"/>
    <property type="molecule type" value="Genomic_DNA"/>
</dbReference>
<dbReference type="GO" id="GO:0003676">
    <property type="term" value="F:nucleic acid binding"/>
    <property type="evidence" value="ECO:0007669"/>
    <property type="project" value="InterPro"/>
</dbReference>
<dbReference type="Pfam" id="PF13976">
    <property type="entry name" value="gag_pre-integrs"/>
    <property type="match status" value="1"/>
</dbReference>
<dbReference type="AlphaFoldDB" id="A0A6L2MAN3"/>
<dbReference type="SUPFAM" id="SSF54506">
    <property type="entry name" value="Diaminopimelate epimerase-like"/>
    <property type="match status" value="1"/>
</dbReference>
<dbReference type="InterPro" id="IPR003719">
    <property type="entry name" value="Phenazine_PhzF-like"/>
</dbReference>
<dbReference type="PANTHER" id="PTHR13774">
    <property type="entry name" value="PHENAZINE BIOSYNTHESIS PROTEIN"/>
    <property type="match status" value="1"/>
</dbReference>
<protein>
    <submittedName>
        <fullName evidence="7">Phenazine biosynthesis PhzC/PhzF protein</fullName>
    </submittedName>
</protein>
<dbReference type="InterPro" id="IPR036397">
    <property type="entry name" value="RNaseH_sf"/>
</dbReference>
<dbReference type="InterPro" id="IPR012337">
    <property type="entry name" value="RNaseH-like_sf"/>
</dbReference>
<dbReference type="SUPFAM" id="SSF53098">
    <property type="entry name" value="Ribonuclease H-like"/>
    <property type="match status" value="1"/>
</dbReference>
<evidence type="ECO:0000259" key="5">
    <source>
        <dbReference type="Pfam" id="PF13976"/>
    </source>
</evidence>
<dbReference type="GO" id="GO:0005737">
    <property type="term" value="C:cytoplasm"/>
    <property type="evidence" value="ECO:0007669"/>
    <property type="project" value="TreeGrafter"/>
</dbReference>
<feature type="domain" description="Reverse transcriptase Ty1/copia-type" evidence="4">
    <location>
        <begin position="948"/>
        <end position="1070"/>
    </location>
</feature>
<dbReference type="PANTHER" id="PTHR13774:SF17">
    <property type="entry name" value="PHENAZINE BIOSYNTHESIS-LIKE DOMAIN-CONTAINING PROTEIN"/>
    <property type="match status" value="1"/>
</dbReference>
<dbReference type="InterPro" id="IPR043502">
    <property type="entry name" value="DNA/RNA_pol_sf"/>
</dbReference>
<evidence type="ECO:0000259" key="4">
    <source>
        <dbReference type="Pfam" id="PF07727"/>
    </source>
</evidence>